<dbReference type="GO" id="GO:0004521">
    <property type="term" value="F:RNA endonuclease activity"/>
    <property type="evidence" value="ECO:0007669"/>
    <property type="project" value="InterPro"/>
</dbReference>
<organism evidence="8 9">
    <name type="scientific">Solidesulfovibrio aerotolerans</name>
    <dbReference type="NCBI Taxonomy" id="295255"/>
    <lineage>
        <taxon>Bacteria</taxon>
        <taxon>Pseudomonadati</taxon>
        <taxon>Thermodesulfobacteriota</taxon>
        <taxon>Desulfovibrionia</taxon>
        <taxon>Desulfovibrionales</taxon>
        <taxon>Desulfovibrionaceae</taxon>
        <taxon>Solidesulfovibrio</taxon>
    </lineage>
</organism>
<dbReference type="InterPro" id="IPR005229">
    <property type="entry name" value="YicC/YloC-like"/>
</dbReference>
<keyword evidence="4" id="KW-0378">Hydrolase</keyword>
<dbReference type="EMBL" id="WVUD01000013">
    <property type="protein sequence ID" value="MYL83364.1"/>
    <property type="molecule type" value="Genomic_DNA"/>
</dbReference>
<dbReference type="InterPro" id="IPR013527">
    <property type="entry name" value="YicC-like_N"/>
</dbReference>
<dbReference type="GO" id="GO:0016787">
    <property type="term" value="F:hydrolase activity"/>
    <property type="evidence" value="ECO:0007669"/>
    <property type="project" value="UniProtKB-KW"/>
</dbReference>
<comment type="cofactor">
    <cofactor evidence="1">
        <name>a divalent metal cation</name>
        <dbReference type="ChEBI" id="CHEBI:60240"/>
    </cofactor>
</comment>
<dbReference type="Pfam" id="PF08340">
    <property type="entry name" value="YicC-like_C"/>
    <property type="match status" value="1"/>
</dbReference>
<comment type="similarity">
    <text evidence="5">Belongs to the YicC/YloC family.</text>
</comment>
<evidence type="ECO:0000259" key="7">
    <source>
        <dbReference type="Pfam" id="PF08340"/>
    </source>
</evidence>
<dbReference type="InterPro" id="IPR013551">
    <property type="entry name" value="YicC-like_C"/>
</dbReference>
<dbReference type="RefSeq" id="WP_160960567.1">
    <property type="nucleotide sequence ID" value="NZ_WVUD01000013.1"/>
</dbReference>
<name>A0A7C9ILM6_9BACT</name>
<accession>A0A7C9ILM6</accession>
<feature type="domain" description="Endoribonuclease YicC-like C-terminal" evidence="7">
    <location>
        <begin position="173"/>
        <end position="293"/>
    </location>
</feature>
<dbReference type="Proteomes" id="UP000482487">
    <property type="component" value="Unassembled WGS sequence"/>
</dbReference>
<evidence type="ECO:0000256" key="4">
    <source>
        <dbReference type="ARBA" id="ARBA00022801"/>
    </source>
</evidence>
<evidence type="ECO:0000256" key="2">
    <source>
        <dbReference type="ARBA" id="ARBA00022722"/>
    </source>
</evidence>
<evidence type="ECO:0000256" key="5">
    <source>
        <dbReference type="ARBA" id="ARBA00035648"/>
    </source>
</evidence>
<dbReference type="OrthoDB" id="9771229at2"/>
<feature type="domain" description="Endoribonuclease YicC-like N-terminal" evidence="6">
    <location>
        <begin position="3"/>
        <end position="155"/>
    </location>
</feature>
<proteinExistence type="inferred from homology"/>
<dbReference type="PANTHER" id="PTHR30636:SF3">
    <property type="entry name" value="UPF0701 PROTEIN YICC"/>
    <property type="match status" value="1"/>
</dbReference>
<comment type="caution">
    <text evidence="8">The sequence shown here is derived from an EMBL/GenBank/DDBJ whole genome shotgun (WGS) entry which is preliminary data.</text>
</comment>
<evidence type="ECO:0000256" key="3">
    <source>
        <dbReference type="ARBA" id="ARBA00022759"/>
    </source>
</evidence>
<evidence type="ECO:0000313" key="9">
    <source>
        <dbReference type="Proteomes" id="UP000482487"/>
    </source>
</evidence>
<sequence>MPKSMTGYGKSRLESEAFTQVWEVRAVNSRFLDLKWRLPLFLRPSETALERVVREAVARGRLEIHLEFSPKRVDMWKATLNTGLAGAMLDELTAFAASRNVAFTPDLGRMLGISHLWQEDAVDPDPDLFATLTEGLRQALIDFNDARSREGRNLADDLLTRLGRLSTWQAAIKAGAPAIVAERTEQLVARITALLEKVGVEPTQERLLQETAILADKLDVSEEMTRLTGHLARLEGLLREGGEIGKKLDFLIQEAFREINTCGNKAQNLDISRLVVDFKAELEKCREQVQNLE</sequence>
<dbReference type="NCBIfam" id="TIGR00255">
    <property type="entry name" value="YicC/YloC family endoribonuclease"/>
    <property type="match status" value="1"/>
</dbReference>
<dbReference type="AlphaFoldDB" id="A0A7C9ILM6"/>
<gene>
    <name evidence="8" type="ORF">GTA51_09520</name>
</gene>
<protein>
    <submittedName>
        <fullName evidence="8">YicC family protein</fullName>
    </submittedName>
</protein>
<dbReference type="Pfam" id="PF03755">
    <property type="entry name" value="YicC-like_N"/>
    <property type="match status" value="1"/>
</dbReference>
<dbReference type="PANTHER" id="PTHR30636">
    <property type="entry name" value="UPF0701 PROTEIN YICC"/>
    <property type="match status" value="1"/>
</dbReference>
<keyword evidence="9" id="KW-1185">Reference proteome</keyword>
<evidence type="ECO:0000313" key="8">
    <source>
        <dbReference type="EMBL" id="MYL83364.1"/>
    </source>
</evidence>
<keyword evidence="3" id="KW-0255">Endonuclease</keyword>
<keyword evidence="2" id="KW-0540">Nuclease</keyword>
<reference evidence="8 9" key="1">
    <citation type="submission" date="2020-01" db="EMBL/GenBank/DDBJ databases">
        <title>Genome sequence of Desulfovibrio aerotolerans DSM 16695(T).</title>
        <authorList>
            <person name="Karnachuk O."/>
            <person name="Avakyan M."/>
            <person name="Mardanov A."/>
            <person name="Kadnikov V."/>
            <person name="Ravin N."/>
        </authorList>
    </citation>
    <scope>NUCLEOTIDE SEQUENCE [LARGE SCALE GENOMIC DNA]</scope>
    <source>
        <strain evidence="8 9">DSM 16695</strain>
    </source>
</reference>
<evidence type="ECO:0000256" key="1">
    <source>
        <dbReference type="ARBA" id="ARBA00001968"/>
    </source>
</evidence>
<evidence type="ECO:0000259" key="6">
    <source>
        <dbReference type="Pfam" id="PF03755"/>
    </source>
</evidence>